<dbReference type="SUPFAM" id="SSF53901">
    <property type="entry name" value="Thiolase-like"/>
    <property type="match status" value="2"/>
</dbReference>
<evidence type="ECO:0000256" key="2">
    <source>
        <dbReference type="ARBA" id="ARBA00022679"/>
    </source>
</evidence>
<dbReference type="PROSITE" id="PS52004">
    <property type="entry name" value="KS3_2"/>
    <property type="match status" value="1"/>
</dbReference>
<dbReference type="InterPro" id="IPR014030">
    <property type="entry name" value="Ketoacyl_synth_N"/>
</dbReference>
<dbReference type="InterPro" id="IPR020841">
    <property type="entry name" value="PKS_Beta-ketoAc_synthase_dom"/>
</dbReference>
<reference evidence="5 6" key="1">
    <citation type="submission" date="2012-02" db="EMBL/GenBank/DDBJ databases">
        <title>Complete genome sequence of Caldilinea aerophila DSM 14535 (= NBRC 102666).</title>
        <authorList>
            <person name="Oguchi A."/>
            <person name="Hosoyama A."/>
            <person name="Sekine M."/>
            <person name="Fukai R."/>
            <person name="Kato Y."/>
            <person name="Nakamura S."/>
            <person name="Hanada S."/>
            <person name="Yamazaki S."/>
            <person name="Fujita N."/>
        </authorList>
    </citation>
    <scope>NUCLEOTIDE SEQUENCE [LARGE SCALE GENOMIC DNA]</scope>
    <source>
        <strain evidence="6">DSM 14535 / JCM 11387 / NBRC 104270 / STL-6-O1</strain>
    </source>
</reference>
<dbReference type="InterPro" id="IPR014031">
    <property type="entry name" value="Ketoacyl_synth_C"/>
</dbReference>
<keyword evidence="6" id="KW-1185">Reference proteome</keyword>
<dbReference type="Gene3D" id="3.40.47.10">
    <property type="match status" value="2"/>
</dbReference>
<dbReference type="HOGENOM" id="CLU_000022_69_2_0"/>
<dbReference type="Proteomes" id="UP000007880">
    <property type="component" value="Chromosome"/>
</dbReference>
<evidence type="ECO:0000259" key="4">
    <source>
        <dbReference type="PROSITE" id="PS52004"/>
    </source>
</evidence>
<dbReference type="Pfam" id="PF00109">
    <property type="entry name" value="ketoacyl-synt"/>
    <property type="match status" value="1"/>
</dbReference>
<dbReference type="GO" id="GO:0004315">
    <property type="term" value="F:3-oxoacyl-[acyl-carrier-protein] synthase activity"/>
    <property type="evidence" value="ECO:0007669"/>
    <property type="project" value="TreeGrafter"/>
</dbReference>
<dbReference type="FunFam" id="3.40.47.10:FF:000018">
    <property type="entry name" value="3-oxoacyl-[acyl-carrier-protein] synthase 2"/>
    <property type="match status" value="1"/>
</dbReference>
<dbReference type="STRING" id="926550.CLDAP_20130"/>
<dbReference type="EMBL" id="AP012337">
    <property type="protein sequence ID" value="BAM00053.1"/>
    <property type="molecule type" value="Genomic_DNA"/>
</dbReference>
<dbReference type="InterPro" id="IPR000794">
    <property type="entry name" value="Beta-ketoacyl_synthase"/>
</dbReference>
<gene>
    <name evidence="5" type="primary">fabF</name>
    <name evidence="5" type="ordered locus">CLDAP_20130</name>
</gene>
<keyword evidence="2 3" id="KW-0808">Transferase</keyword>
<evidence type="ECO:0000313" key="6">
    <source>
        <dbReference type="Proteomes" id="UP000007880"/>
    </source>
</evidence>
<sequence>MGAVTPIGNDAPTFWRNLLAGKSGAGRITSFDTGDLPYNIACEVKDFDPGQYMDRKTARRIHRSSQFAVAVARQALEDAGLTINAHNGERVGVLMATGGGGITEIEAATLEVARKGWRSVGPFVVPSAMANAVSCVVSIEVGAKGPVMTSTAACASGHYSIIEGYHFLQRGEADVIIAGGAESLVSLLTMAAFGRMGPLSSRTDDPERACRPFSVDRDGFVAGEGAAAVILETEEHARARGARIYAEVLGGKLTADAYHITAPDPEGAGAARALSGALQMANRRPEDIDIVIAHGTGTLLNDISETLALKRAFGEAAYNLKITSIKSMVGHALGAAGAESVVAAVYALYEGIVPPTINYTPDPQIDLHIVGNHPEKVDARHAIVNAFGFGGQNVVAVLGRVDE</sequence>
<dbReference type="AlphaFoldDB" id="I0I465"/>
<evidence type="ECO:0000256" key="3">
    <source>
        <dbReference type="RuleBase" id="RU003694"/>
    </source>
</evidence>
<evidence type="ECO:0000256" key="1">
    <source>
        <dbReference type="ARBA" id="ARBA00008467"/>
    </source>
</evidence>
<dbReference type="PANTHER" id="PTHR11712:SF336">
    <property type="entry name" value="3-OXOACYL-[ACYL-CARRIER-PROTEIN] SYNTHASE, MITOCHONDRIAL"/>
    <property type="match status" value="1"/>
</dbReference>
<dbReference type="PANTHER" id="PTHR11712">
    <property type="entry name" value="POLYKETIDE SYNTHASE-RELATED"/>
    <property type="match status" value="1"/>
</dbReference>
<dbReference type="Pfam" id="PF02801">
    <property type="entry name" value="Ketoacyl-synt_C"/>
    <property type="match status" value="1"/>
</dbReference>
<accession>I0I465</accession>
<dbReference type="GO" id="GO:0005829">
    <property type="term" value="C:cytosol"/>
    <property type="evidence" value="ECO:0007669"/>
    <property type="project" value="TreeGrafter"/>
</dbReference>
<dbReference type="KEGG" id="cap:CLDAP_20130"/>
<dbReference type="PATRIC" id="fig|926550.5.peg.2223"/>
<dbReference type="eggNOG" id="COG0304">
    <property type="taxonomic scope" value="Bacteria"/>
</dbReference>
<name>I0I465_CALAS</name>
<dbReference type="InterPro" id="IPR016039">
    <property type="entry name" value="Thiolase-like"/>
</dbReference>
<dbReference type="CDD" id="cd00834">
    <property type="entry name" value="KAS_I_II"/>
    <property type="match status" value="1"/>
</dbReference>
<proteinExistence type="inferred from homology"/>
<feature type="domain" description="Ketosynthase family 3 (KS3)" evidence="4">
    <location>
        <begin position="1"/>
        <end position="400"/>
    </location>
</feature>
<dbReference type="SMART" id="SM00825">
    <property type="entry name" value="PKS_KS"/>
    <property type="match status" value="1"/>
</dbReference>
<comment type="similarity">
    <text evidence="1 3">Belongs to the thiolase-like superfamily. Beta-ketoacyl-ACP synthases family.</text>
</comment>
<protein>
    <submittedName>
        <fullName evidence="5">3-oxoacyl-[acyl-carrier-protein] synthase II</fullName>
    </submittedName>
</protein>
<organism evidence="5 6">
    <name type="scientific">Caldilinea aerophila (strain DSM 14535 / JCM 11387 / NBRC 104270 / STL-6-O1)</name>
    <dbReference type="NCBI Taxonomy" id="926550"/>
    <lineage>
        <taxon>Bacteria</taxon>
        <taxon>Bacillati</taxon>
        <taxon>Chloroflexota</taxon>
        <taxon>Caldilineae</taxon>
        <taxon>Caldilineales</taxon>
        <taxon>Caldilineaceae</taxon>
        <taxon>Caldilinea</taxon>
    </lineage>
</organism>
<evidence type="ECO:0000313" key="5">
    <source>
        <dbReference type="EMBL" id="BAM00053.1"/>
    </source>
</evidence>
<dbReference type="GO" id="GO:0006633">
    <property type="term" value="P:fatty acid biosynthetic process"/>
    <property type="evidence" value="ECO:0007669"/>
    <property type="project" value="TreeGrafter"/>
</dbReference>
<dbReference type="NCBIfam" id="NF005589">
    <property type="entry name" value="PRK07314.1"/>
    <property type="match status" value="1"/>
</dbReference>